<reference evidence="2" key="1">
    <citation type="submission" date="2017-03" db="EMBL/GenBank/DDBJ databases">
        <title>Phytopthora megakarya and P. palmivora, two closely related causual agents of cacao black pod achieved similar genome size and gene model numbers by different mechanisms.</title>
        <authorList>
            <person name="Ali S."/>
            <person name="Shao J."/>
            <person name="Larry D.J."/>
            <person name="Kronmiller B."/>
            <person name="Shen D."/>
            <person name="Strem M.D."/>
            <person name="Melnick R.L."/>
            <person name="Guiltinan M.J."/>
            <person name="Tyler B.M."/>
            <person name="Meinhardt L.W."/>
            <person name="Bailey B.A."/>
        </authorList>
    </citation>
    <scope>NUCLEOTIDE SEQUENCE [LARGE SCALE GENOMIC DNA]</scope>
    <source>
        <strain evidence="2">zdho120</strain>
    </source>
</reference>
<feature type="non-terminal residue" evidence="1">
    <location>
        <position position="1"/>
    </location>
</feature>
<dbReference type="AlphaFoldDB" id="A0A225W7P3"/>
<dbReference type="EMBL" id="NBNE01001692">
    <property type="protein sequence ID" value="OWZ13017.1"/>
    <property type="molecule type" value="Genomic_DNA"/>
</dbReference>
<proteinExistence type="predicted"/>
<organism evidence="1 2">
    <name type="scientific">Phytophthora megakarya</name>
    <dbReference type="NCBI Taxonomy" id="4795"/>
    <lineage>
        <taxon>Eukaryota</taxon>
        <taxon>Sar</taxon>
        <taxon>Stramenopiles</taxon>
        <taxon>Oomycota</taxon>
        <taxon>Peronosporomycetes</taxon>
        <taxon>Peronosporales</taxon>
        <taxon>Peronosporaceae</taxon>
        <taxon>Phytophthora</taxon>
    </lineage>
</organism>
<gene>
    <name evidence="1" type="ORF">PHMEG_00013726</name>
</gene>
<keyword evidence="2" id="KW-1185">Reference proteome</keyword>
<comment type="caution">
    <text evidence="1">The sequence shown here is derived from an EMBL/GenBank/DDBJ whole genome shotgun (WGS) entry which is preliminary data.</text>
</comment>
<sequence length="158" mass="17627">QCRSKYLRPMAEYDVYKRLCDLSGAGWCSETNCPTLDEEGWATLTQAQPRNATLYKRFRPEGFTHDTLCAQLAETRATAEDADTVQMFDVSAVLEATKIVKGKDYKPAEGTVARDHAPAPRDSNRGRSSCTGFSGAFFTVIYSAHRSCQALSRRMQEI</sequence>
<evidence type="ECO:0000313" key="2">
    <source>
        <dbReference type="Proteomes" id="UP000198211"/>
    </source>
</evidence>
<evidence type="ECO:0000313" key="1">
    <source>
        <dbReference type="EMBL" id="OWZ13017.1"/>
    </source>
</evidence>
<name>A0A225W7P3_9STRA</name>
<dbReference type="OrthoDB" id="118831at2759"/>
<protein>
    <submittedName>
        <fullName evidence="1">Uncharacterized protein</fullName>
    </submittedName>
</protein>
<accession>A0A225W7P3</accession>
<dbReference type="Proteomes" id="UP000198211">
    <property type="component" value="Unassembled WGS sequence"/>
</dbReference>